<evidence type="ECO:0000256" key="1">
    <source>
        <dbReference type="ARBA" id="ARBA00009063"/>
    </source>
</evidence>
<evidence type="ECO:0000256" key="3">
    <source>
        <dbReference type="ARBA" id="ARBA00022692"/>
    </source>
</evidence>
<dbReference type="SUPFAM" id="SSF58038">
    <property type="entry name" value="SNARE fusion complex"/>
    <property type="match status" value="1"/>
</dbReference>
<dbReference type="InterPro" id="IPR045242">
    <property type="entry name" value="Syntaxin"/>
</dbReference>
<sequence>MASDPWVRQFNEASKLAEEVKGMISAKSSQPSSGPETPRHLSAARRKITILRTKIEILQSLISTLPSQQPITGKEINRRQDQLANLSSKANQMATTLNMSGLANRDSLLGPDKKSEEVMNKAAGLDNQGLVGFQRQIIKEQDSDLEKLEETVISTKHIALAVNEELTLHTRLLDDLDEQVDTTNSRLQGGNVPFIETIYSSIYFRLKYSREEDVQKRTLRRTIISVPSFSLTAGFSLS</sequence>
<dbReference type="EMBL" id="JAAIUW010000008">
    <property type="protein sequence ID" value="KAF7819179.1"/>
    <property type="molecule type" value="Genomic_DNA"/>
</dbReference>
<dbReference type="PROSITE" id="PS50192">
    <property type="entry name" value="T_SNARE"/>
    <property type="match status" value="1"/>
</dbReference>
<dbReference type="PANTHER" id="PTHR19957">
    <property type="entry name" value="SYNTAXIN"/>
    <property type="match status" value="1"/>
</dbReference>
<evidence type="ECO:0000256" key="11">
    <source>
        <dbReference type="ARBA" id="ARBA00060376"/>
    </source>
</evidence>
<evidence type="ECO:0000313" key="14">
    <source>
        <dbReference type="EMBL" id="KAF7819179.1"/>
    </source>
</evidence>
<evidence type="ECO:0000256" key="9">
    <source>
        <dbReference type="ARBA" id="ARBA00037801"/>
    </source>
</evidence>
<evidence type="ECO:0000259" key="13">
    <source>
        <dbReference type="PROSITE" id="PS50192"/>
    </source>
</evidence>
<dbReference type="GO" id="GO:0005484">
    <property type="term" value="F:SNAP receptor activity"/>
    <property type="evidence" value="ECO:0007669"/>
    <property type="project" value="TreeGrafter"/>
</dbReference>
<protein>
    <submittedName>
        <fullName evidence="14">Syntaxin-52-like</fullName>
    </submittedName>
</protein>
<dbReference type="Proteomes" id="UP000634136">
    <property type="component" value="Unassembled WGS sequence"/>
</dbReference>
<proteinExistence type="inferred from homology"/>
<dbReference type="GO" id="GO:0005794">
    <property type="term" value="C:Golgi apparatus"/>
    <property type="evidence" value="ECO:0007669"/>
    <property type="project" value="UniProtKB-SubCell"/>
</dbReference>
<gene>
    <name evidence="14" type="ORF">G2W53_024634</name>
</gene>
<keyword evidence="2" id="KW-0813">Transport</keyword>
<evidence type="ECO:0000256" key="6">
    <source>
        <dbReference type="ARBA" id="ARBA00023034"/>
    </source>
</evidence>
<keyword evidence="7" id="KW-0175">Coiled coil</keyword>
<keyword evidence="4" id="KW-0653">Protein transport</keyword>
<comment type="function">
    <text evidence="10">Vesicle trafficking protein that functions in the secretory pathway.</text>
</comment>
<name>A0A834TKG4_9FABA</name>
<organism evidence="14 15">
    <name type="scientific">Senna tora</name>
    <dbReference type="NCBI Taxonomy" id="362788"/>
    <lineage>
        <taxon>Eukaryota</taxon>
        <taxon>Viridiplantae</taxon>
        <taxon>Streptophyta</taxon>
        <taxon>Embryophyta</taxon>
        <taxon>Tracheophyta</taxon>
        <taxon>Spermatophyta</taxon>
        <taxon>Magnoliopsida</taxon>
        <taxon>eudicotyledons</taxon>
        <taxon>Gunneridae</taxon>
        <taxon>Pentapetalae</taxon>
        <taxon>rosids</taxon>
        <taxon>fabids</taxon>
        <taxon>Fabales</taxon>
        <taxon>Fabaceae</taxon>
        <taxon>Caesalpinioideae</taxon>
        <taxon>Cassia clade</taxon>
        <taxon>Senna</taxon>
    </lineage>
</organism>
<dbReference type="GO" id="GO:0031201">
    <property type="term" value="C:SNARE complex"/>
    <property type="evidence" value="ECO:0007669"/>
    <property type="project" value="TreeGrafter"/>
</dbReference>
<comment type="subcellular location">
    <subcellularLocation>
        <location evidence="9">Golgi apparatus</location>
        <location evidence="9">trans-Golgi network membrane</location>
        <topology evidence="9">Single-pass type IV membrane protein</topology>
    </subcellularLocation>
    <subcellularLocation>
        <location evidence="11">Prevacuolar compartment membrane</location>
        <topology evidence="11">Single-pass type IV membrane protein</topology>
    </subcellularLocation>
</comment>
<dbReference type="GO" id="GO:0010008">
    <property type="term" value="C:endosome membrane"/>
    <property type="evidence" value="ECO:0007669"/>
    <property type="project" value="UniProtKB-ARBA"/>
</dbReference>
<keyword evidence="15" id="KW-1185">Reference proteome</keyword>
<reference evidence="14" key="1">
    <citation type="submission" date="2020-09" db="EMBL/GenBank/DDBJ databases">
        <title>Genome-Enabled Discovery of Anthraquinone Biosynthesis in Senna tora.</title>
        <authorList>
            <person name="Kang S.-H."/>
            <person name="Pandey R.P."/>
            <person name="Lee C.-M."/>
            <person name="Sim J.-S."/>
            <person name="Jeong J.-T."/>
            <person name="Choi B.-S."/>
            <person name="Jung M."/>
            <person name="Ginzburg D."/>
            <person name="Zhao K."/>
            <person name="Won S.Y."/>
            <person name="Oh T.-J."/>
            <person name="Yu Y."/>
            <person name="Kim N.-H."/>
            <person name="Lee O.R."/>
            <person name="Lee T.-H."/>
            <person name="Bashyal P."/>
            <person name="Kim T.-S."/>
            <person name="Lee W.-H."/>
            <person name="Kawkins C."/>
            <person name="Kim C.-K."/>
            <person name="Kim J.S."/>
            <person name="Ahn B.O."/>
            <person name="Rhee S.Y."/>
            <person name="Sohng J.K."/>
        </authorList>
    </citation>
    <scope>NUCLEOTIDE SEQUENCE</scope>
    <source>
        <tissue evidence="14">Leaf</tissue>
    </source>
</reference>
<comment type="caution">
    <text evidence="14">The sequence shown here is derived from an EMBL/GenBank/DDBJ whole genome shotgun (WGS) entry which is preliminary data.</text>
</comment>
<evidence type="ECO:0000256" key="7">
    <source>
        <dbReference type="ARBA" id="ARBA00023054"/>
    </source>
</evidence>
<dbReference type="CDD" id="cd15841">
    <property type="entry name" value="SNARE_Qc"/>
    <property type="match status" value="1"/>
</dbReference>
<feature type="region of interest" description="Disordered" evidence="12">
    <location>
        <begin position="21"/>
        <end position="42"/>
    </location>
</feature>
<dbReference type="OrthoDB" id="428895at2759"/>
<evidence type="ECO:0000256" key="5">
    <source>
        <dbReference type="ARBA" id="ARBA00022989"/>
    </source>
</evidence>
<keyword evidence="6" id="KW-0333">Golgi apparatus</keyword>
<evidence type="ECO:0000256" key="4">
    <source>
        <dbReference type="ARBA" id="ARBA00022927"/>
    </source>
</evidence>
<evidence type="ECO:0000256" key="2">
    <source>
        <dbReference type="ARBA" id="ARBA00022448"/>
    </source>
</evidence>
<keyword evidence="8" id="KW-0472">Membrane</keyword>
<keyword evidence="3" id="KW-0812">Transmembrane</keyword>
<keyword evidence="5" id="KW-1133">Transmembrane helix</keyword>
<feature type="domain" description="T-SNARE coiled-coil homology" evidence="13">
    <location>
        <begin position="135"/>
        <end position="197"/>
    </location>
</feature>
<dbReference type="AlphaFoldDB" id="A0A834TKG4"/>
<dbReference type="GO" id="GO:0006886">
    <property type="term" value="P:intracellular protein transport"/>
    <property type="evidence" value="ECO:0007669"/>
    <property type="project" value="TreeGrafter"/>
</dbReference>
<dbReference type="GO" id="GO:0006906">
    <property type="term" value="P:vesicle fusion"/>
    <property type="evidence" value="ECO:0007669"/>
    <property type="project" value="TreeGrafter"/>
</dbReference>
<evidence type="ECO:0000256" key="8">
    <source>
        <dbReference type="ARBA" id="ARBA00023136"/>
    </source>
</evidence>
<feature type="compositionally biased region" description="Polar residues" evidence="12">
    <location>
        <begin position="26"/>
        <end position="35"/>
    </location>
</feature>
<evidence type="ECO:0000313" key="15">
    <source>
        <dbReference type="Proteomes" id="UP000634136"/>
    </source>
</evidence>
<evidence type="ECO:0000256" key="10">
    <source>
        <dbReference type="ARBA" id="ARBA00054128"/>
    </source>
</evidence>
<accession>A0A834TKG4</accession>
<dbReference type="GO" id="GO:0000149">
    <property type="term" value="F:SNARE binding"/>
    <property type="evidence" value="ECO:0007669"/>
    <property type="project" value="TreeGrafter"/>
</dbReference>
<dbReference type="InterPro" id="IPR000727">
    <property type="entry name" value="T_SNARE_dom"/>
</dbReference>
<dbReference type="FunFam" id="1.20.5.110:FF:000030">
    <property type="entry name" value="syntaxin-51 isoform X2"/>
    <property type="match status" value="1"/>
</dbReference>
<evidence type="ECO:0000256" key="12">
    <source>
        <dbReference type="SAM" id="MobiDB-lite"/>
    </source>
</evidence>
<dbReference type="GO" id="GO:0048278">
    <property type="term" value="P:vesicle docking"/>
    <property type="evidence" value="ECO:0007669"/>
    <property type="project" value="TreeGrafter"/>
</dbReference>
<dbReference type="PANTHER" id="PTHR19957:SF285">
    <property type="entry name" value="SYNTAXIN-51-RELATED"/>
    <property type="match status" value="1"/>
</dbReference>
<dbReference type="Gene3D" id="1.20.5.110">
    <property type="match status" value="1"/>
</dbReference>
<comment type="similarity">
    <text evidence="1">Belongs to the syntaxin family.</text>
</comment>